<keyword evidence="3" id="KW-0547">Nucleotide-binding</keyword>
<dbReference type="InterPro" id="IPR058766">
    <property type="entry name" value="HHH_XRCC3_RAD51B"/>
</dbReference>
<keyword evidence="7" id="KW-0233">DNA recombination</keyword>
<dbReference type="GO" id="GO:0005657">
    <property type="term" value="C:replication fork"/>
    <property type="evidence" value="ECO:0007669"/>
    <property type="project" value="TreeGrafter"/>
</dbReference>
<dbReference type="SMART" id="SM00382">
    <property type="entry name" value="AAA"/>
    <property type="match status" value="1"/>
</dbReference>
<dbReference type="GO" id="GO:0033063">
    <property type="term" value="C:Rad51B-Rad51C-Rad51D-XRCC2 complex"/>
    <property type="evidence" value="ECO:0007669"/>
    <property type="project" value="InterPro"/>
</dbReference>
<dbReference type="Pfam" id="PF26169">
    <property type="entry name" value="HHH_XRCC3_RpoA"/>
    <property type="match status" value="1"/>
</dbReference>
<dbReference type="PANTHER" id="PTHR46456:SF1">
    <property type="entry name" value="DNA REPAIR PROTEIN RAD51 HOMOLOG 2"/>
    <property type="match status" value="1"/>
</dbReference>
<evidence type="ECO:0000256" key="8">
    <source>
        <dbReference type="ARBA" id="ARBA00023204"/>
    </source>
</evidence>
<dbReference type="GeneTree" id="ENSGT00940000160169"/>
<dbReference type="InterPro" id="IPR030548">
    <property type="entry name" value="RAD51B"/>
</dbReference>
<dbReference type="InterPro" id="IPR020588">
    <property type="entry name" value="RecA_ATP-bd"/>
</dbReference>
<evidence type="ECO:0000256" key="2">
    <source>
        <dbReference type="ARBA" id="ARBA00007095"/>
    </source>
</evidence>
<feature type="domain" description="RecA family profile 1" evidence="15">
    <location>
        <begin position="157"/>
        <end position="311"/>
    </location>
</feature>
<evidence type="ECO:0000256" key="5">
    <source>
        <dbReference type="ARBA" id="ARBA00022840"/>
    </source>
</evidence>
<evidence type="ECO:0000256" key="6">
    <source>
        <dbReference type="ARBA" id="ARBA00023125"/>
    </source>
</evidence>
<dbReference type="FunFam" id="3.40.50.300:FF:000806">
    <property type="entry name" value="DNA repair protein RAD51 homolog 2"/>
    <property type="match status" value="1"/>
</dbReference>
<dbReference type="CDD" id="cd19493">
    <property type="entry name" value="Rad51B"/>
    <property type="match status" value="1"/>
</dbReference>
<evidence type="ECO:0000256" key="14">
    <source>
        <dbReference type="ARBA" id="ARBA00079682"/>
    </source>
</evidence>
<evidence type="ECO:0000256" key="10">
    <source>
        <dbReference type="ARBA" id="ARBA00053115"/>
    </source>
</evidence>
<dbReference type="PANTHER" id="PTHR46456">
    <property type="entry name" value="DNA REPAIR PROTEIN RAD51 HOMOLOG 2"/>
    <property type="match status" value="1"/>
</dbReference>
<keyword evidence="9" id="KW-0539">Nucleus</keyword>
<evidence type="ECO:0000259" key="15">
    <source>
        <dbReference type="PROSITE" id="PS50162"/>
    </source>
</evidence>
<evidence type="ECO:0000256" key="9">
    <source>
        <dbReference type="ARBA" id="ARBA00023242"/>
    </source>
</evidence>
<reference evidence="16" key="3">
    <citation type="submission" date="2025-09" db="UniProtKB">
        <authorList>
            <consortium name="Ensembl"/>
        </authorList>
    </citation>
    <scope>IDENTIFICATION</scope>
</reference>
<dbReference type="GO" id="GO:0003690">
    <property type="term" value="F:double-stranded DNA binding"/>
    <property type="evidence" value="ECO:0007669"/>
    <property type="project" value="TreeGrafter"/>
</dbReference>
<reference evidence="16" key="1">
    <citation type="submission" date="2020-07" db="EMBL/GenBank/DDBJ databases">
        <title>A long reads based de novo assembly of the rainbow trout Arlee double haploid line genome.</title>
        <authorList>
            <person name="Gao G."/>
            <person name="Palti Y."/>
        </authorList>
    </citation>
    <scope>NUCLEOTIDE SEQUENCE [LARGE SCALE GENOMIC DNA]</scope>
</reference>
<comment type="subunit">
    <text evidence="11">Part of the BCDX2 complex consisting of RAD51B, RAD51C, RAD51D and XRCC2; the complex has a ring-like structure arranged into a flat disc around a central channel. The BCDX2 subcomplex RAD51B:RAD51C interacts with RAD51. Interacts with SWSAP1; involved in homologous recombination repair. Interacts with HELQ.</text>
</comment>
<dbReference type="Ensembl" id="ENSOMYT00000071442.2">
    <property type="protein sequence ID" value="ENSOMYP00000065601.2"/>
    <property type="gene ID" value="ENSOMYG00000030389.2"/>
</dbReference>
<proteinExistence type="inferred from homology"/>
<evidence type="ECO:0000256" key="1">
    <source>
        <dbReference type="ARBA" id="ARBA00004123"/>
    </source>
</evidence>
<dbReference type="InterPro" id="IPR003593">
    <property type="entry name" value="AAA+_ATPase"/>
</dbReference>
<evidence type="ECO:0000256" key="3">
    <source>
        <dbReference type="ARBA" id="ARBA00022741"/>
    </source>
</evidence>
<dbReference type="GO" id="GO:0003697">
    <property type="term" value="F:single-stranded DNA binding"/>
    <property type="evidence" value="ECO:0007669"/>
    <property type="project" value="TreeGrafter"/>
</dbReference>
<dbReference type="GO" id="GO:0140664">
    <property type="term" value="F:ATP-dependent DNA damage sensor activity"/>
    <property type="evidence" value="ECO:0007669"/>
    <property type="project" value="InterPro"/>
</dbReference>
<comment type="function">
    <text evidence="10">Involved in the homologous recombination repair (HRR) pathway of double-stranded DNA breaks arising during DNA replication or induced by DNA-damaging agents. May promote the assembly of presynaptic RAD51 nucleoprotein filaments. Binds single-stranded DNA and double-stranded DNA and has DNA-dependent ATPase activity. Part of the RAD51 paralog protein complex BCDX2 which acts in the BRCA1-BRCA2-dependent HR pathway. Upon DNA damage, BCDX2 acts downstream of BRCA2 recruitment and upstream of RAD51 recruitment. BCDX2 binds predominantly to the intersection of the four duplex arms of the Holliday junction and to junction of replication forks. The BCDX2 complex was originally reported to bind single-stranded DNA, single-stranded gaps in duplex DNA and specifically to nicks in duplex DNA. The BCDX2 subcomplex RAD51B:RAD51C exhibits single-stranded DNA-dependent ATPase activity suggesting an involvement in early stages of the HR pathway.</text>
</comment>
<evidence type="ECO:0000256" key="12">
    <source>
        <dbReference type="ARBA" id="ARBA00073972"/>
    </source>
</evidence>
<dbReference type="GO" id="GO:0005524">
    <property type="term" value="F:ATP binding"/>
    <property type="evidence" value="ECO:0007669"/>
    <property type="project" value="UniProtKB-KW"/>
</dbReference>
<evidence type="ECO:0000313" key="17">
    <source>
        <dbReference type="Proteomes" id="UP000694395"/>
    </source>
</evidence>
<dbReference type="Pfam" id="PF08423">
    <property type="entry name" value="Rad51"/>
    <property type="match status" value="1"/>
</dbReference>
<name>A0A8C7SIE1_ONCMY</name>
<accession>A0A8C7SIE1</accession>
<evidence type="ECO:0000256" key="13">
    <source>
        <dbReference type="ARBA" id="ARBA00078129"/>
    </source>
</evidence>
<comment type="subcellular location">
    <subcellularLocation>
        <location evidence="1">Nucleus</location>
    </subcellularLocation>
</comment>
<dbReference type="Proteomes" id="UP000694395">
    <property type="component" value="Chromosome 8"/>
</dbReference>
<evidence type="ECO:0000256" key="7">
    <source>
        <dbReference type="ARBA" id="ARBA00023172"/>
    </source>
</evidence>
<dbReference type="SUPFAM" id="SSF52540">
    <property type="entry name" value="P-loop containing nucleoside triphosphate hydrolases"/>
    <property type="match status" value="1"/>
</dbReference>
<organism evidence="16 17">
    <name type="scientific">Oncorhynchus mykiss</name>
    <name type="common">Rainbow trout</name>
    <name type="synonym">Salmo gairdneri</name>
    <dbReference type="NCBI Taxonomy" id="8022"/>
    <lineage>
        <taxon>Eukaryota</taxon>
        <taxon>Metazoa</taxon>
        <taxon>Chordata</taxon>
        <taxon>Craniata</taxon>
        <taxon>Vertebrata</taxon>
        <taxon>Euteleostomi</taxon>
        <taxon>Actinopterygii</taxon>
        <taxon>Neopterygii</taxon>
        <taxon>Teleostei</taxon>
        <taxon>Protacanthopterygii</taxon>
        <taxon>Salmoniformes</taxon>
        <taxon>Salmonidae</taxon>
        <taxon>Salmoninae</taxon>
        <taxon>Oncorhynchus</taxon>
    </lineage>
</organism>
<keyword evidence="5" id="KW-0067">ATP-binding</keyword>
<comment type="similarity">
    <text evidence="2">Belongs to the RecA family. RAD51 subfamily.</text>
</comment>
<dbReference type="PROSITE" id="PS50162">
    <property type="entry name" value="RECA_2"/>
    <property type="match status" value="1"/>
</dbReference>
<sequence>MASKKLRRTDVSLEVCERLKRHQIESCQDLLSLTPLEVMRLAGQSYQQVLMLLQSVSKACAPSMTTVSQQQHHQCHCHTSLFCLMKLLLFFRHWRCGSRGLTCVSPHPYLPWTDCFREGYHGGHSQRLYTFLTEYRDGEGDGGREKKCITNFLSHFQVTGPSGCGKSQVCMMLSVLATLPKYMGGLDSGVIYIDTEAAFSAERLVEIAQSRFPDYFCEKERVLEMAGRVHLFQELTCQDVLDRLERLEEDIISSKAGLVILDSVASVVRKEYDTTLPGNLSHRSNLLGQEAATLKYLAQAFHIPVVLTNQITTHVGDRGERGAASFRGASDERDSGYVTAALGNTWSHSVNTRLIVQYVDAHQRQIVIAKSPVAPFAVLNYTVQKEGIRLEGNDDNQEVLHQGTDPGLHPIRVRTGFNYNLTQANPAAVGHLKRL</sequence>
<evidence type="ECO:0000256" key="11">
    <source>
        <dbReference type="ARBA" id="ARBA00062240"/>
    </source>
</evidence>
<dbReference type="Gene3D" id="3.40.50.300">
    <property type="entry name" value="P-loop containing nucleotide triphosphate hydrolases"/>
    <property type="match status" value="1"/>
</dbReference>
<keyword evidence="6" id="KW-0238">DNA-binding</keyword>
<reference evidence="16" key="2">
    <citation type="submission" date="2025-08" db="UniProtKB">
        <authorList>
            <consortium name="Ensembl"/>
        </authorList>
    </citation>
    <scope>IDENTIFICATION</scope>
</reference>
<dbReference type="AlphaFoldDB" id="A0A8C7SIE1"/>
<keyword evidence="8" id="KW-0234">DNA repair</keyword>
<dbReference type="GO" id="GO:0000400">
    <property type="term" value="F:four-way junction DNA binding"/>
    <property type="evidence" value="ECO:0007669"/>
    <property type="project" value="TreeGrafter"/>
</dbReference>
<keyword evidence="4" id="KW-0227">DNA damage</keyword>
<dbReference type="GO" id="GO:0000724">
    <property type="term" value="P:double-strand break repair via homologous recombination"/>
    <property type="evidence" value="ECO:0007669"/>
    <property type="project" value="InterPro"/>
</dbReference>
<protein>
    <recommendedName>
        <fullName evidence="12">DNA repair protein RAD51 homolog 2</fullName>
    </recommendedName>
    <alternativeName>
        <fullName evidence="13">RAD51 homolog B</fullName>
    </alternativeName>
    <alternativeName>
        <fullName evidence="14">RAD51-like protein 1</fullName>
    </alternativeName>
</protein>
<evidence type="ECO:0000256" key="4">
    <source>
        <dbReference type="ARBA" id="ARBA00022763"/>
    </source>
</evidence>
<dbReference type="InterPro" id="IPR027417">
    <property type="entry name" value="P-loop_NTPase"/>
</dbReference>
<evidence type="ECO:0000313" key="16">
    <source>
        <dbReference type="Ensembl" id="ENSOMYP00000065601.2"/>
    </source>
</evidence>
<keyword evidence="17" id="KW-1185">Reference proteome</keyword>
<dbReference type="InterPro" id="IPR013632">
    <property type="entry name" value="Rad51_C"/>
</dbReference>